<evidence type="ECO:0000313" key="6">
    <source>
        <dbReference type="EMBL" id="RKO93519.1"/>
    </source>
</evidence>
<dbReference type="Gene3D" id="3.40.50.150">
    <property type="entry name" value="Vaccinia Virus protein VP39"/>
    <property type="match status" value="1"/>
</dbReference>
<name>A0A4P9WKJ5_9FUNG</name>
<proteinExistence type="inferred from homology"/>
<dbReference type="InterPro" id="IPR019410">
    <property type="entry name" value="Methyltransf_16"/>
</dbReference>
<dbReference type="GO" id="GO:0008168">
    <property type="term" value="F:methyltransferase activity"/>
    <property type="evidence" value="ECO:0007669"/>
    <property type="project" value="UniProtKB-KW"/>
</dbReference>
<accession>A0A4P9WKJ5</accession>
<keyword evidence="7" id="KW-1185">Reference proteome</keyword>
<dbReference type="EMBL" id="KZ994209">
    <property type="protein sequence ID" value="RKO93519.1"/>
    <property type="molecule type" value="Genomic_DNA"/>
</dbReference>
<dbReference type="Proteomes" id="UP000269721">
    <property type="component" value="Unassembled WGS sequence"/>
</dbReference>
<dbReference type="PANTHER" id="PTHR14614:SF164">
    <property type="entry name" value="HISTONE-ARGININE METHYLTRANSFERASE METTL23"/>
    <property type="match status" value="1"/>
</dbReference>
<sequence length="238" mass="25585">MQTKTTLRSVTFDEPSGLTTTVLVHEQADAAYGCYIWPSALILSRFIHHHSAHFASSRILELGCGTGLPGLLASKLGAHVILTDSPTFPHVLALARLNVDTNRVSAIVAPLSWTDPTPVVAEPWFGGGFDWITGADVFYDPADFDDLFATVALLLRRSRAEARFLTAYQERSSRRSVRHLMDKWGLGGRLVPVSGFGGLDPAGVRVVAVADERGEREGAGQGQAGAGQEEGAPPPRQQ</sequence>
<dbReference type="SUPFAM" id="SSF53335">
    <property type="entry name" value="S-adenosyl-L-methionine-dependent methyltransferases"/>
    <property type="match status" value="1"/>
</dbReference>
<gene>
    <name evidence="6" type="ORF">BDK51DRAFT_29834</name>
</gene>
<keyword evidence="1 6" id="KW-0489">Methyltransferase</keyword>
<evidence type="ECO:0000256" key="4">
    <source>
        <dbReference type="ARBA" id="ARBA00043988"/>
    </source>
</evidence>
<evidence type="ECO:0000313" key="7">
    <source>
        <dbReference type="Proteomes" id="UP000269721"/>
    </source>
</evidence>
<dbReference type="GO" id="GO:0032259">
    <property type="term" value="P:methylation"/>
    <property type="evidence" value="ECO:0007669"/>
    <property type="project" value="UniProtKB-KW"/>
</dbReference>
<keyword evidence="3" id="KW-0949">S-adenosyl-L-methionine</keyword>
<dbReference type="GO" id="GO:0005634">
    <property type="term" value="C:nucleus"/>
    <property type="evidence" value="ECO:0007669"/>
    <property type="project" value="TreeGrafter"/>
</dbReference>
<evidence type="ECO:0000256" key="1">
    <source>
        <dbReference type="ARBA" id="ARBA00022603"/>
    </source>
</evidence>
<dbReference type="InterPro" id="IPR029063">
    <property type="entry name" value="SAM-dependent_MTases_sf"/>
</dbReference>
<organism evidence="6 7">
    <name type="scientific">Blyttiomyces helicus</name>
    <dbReference type="NCBI Taxonomy" id="388810"/>
    <lineage>
        <taxon>Eukaryota</taxon>
        <taxon>Fungi</taxon>
        <taxon>Fungi incertae sedis</taxon>
        <taxon>Chytridiomycota</taxon>
        <taxon>Chytridiomycota incertae sedis</taxon>
        <taxon>Chytridiomycetes</taxon>
        <taxon>Chytridiomycetes incertae sedis</taxon>
        <taxon>Blyttiomyces</taxon>
    </lineage>
</organism>
<dbReference type="OrthoDB" id="407325at2759"/>
<dbReference type="GO" id="GO:0005737">
    <property type="term" value="C:cytoplasm"/>
    <property type="evidence" value="ECO:0007669"/>
    <property type="project" value="TreeGrafter"/>
</dbReference>
<feature type="region of interest" description="Disordered" evidence="5">
    <location>
        <begin position="210"/>
        <end position="238"/>
    </location>
</feature>
<comment type="similarity">
    <text evidence="4">Belongs to the methyltransferase superfamily. METTL23 family.</text>
</comment>
<keyword evidence="2 6" id="KW-0808">Transferase</keyword>
<evidence type="ECO:0000256" key="5">
    <source>
        <dbReference type="SAM" id="MobiDB-lite"/>
    </source>
</evidence>
<dbReference type="Pfam" id="PF10294">
    <property type="entry name" value="Methyltransf_16"/>
    <property type="match status" value="1"/>
</dbReference>
<evidence type="ECO:0000256" key="3">
    <source>
        <dbReference type="ARBA" id="ARBA00022691"/>
    </source>
</evidence>
<evidence type="ECO:0000256" key="2">
    <source>
        <dbReference type="ARBA" id="ARBA00022679"/>
    </source>
</evidence>
<dbReference type="CDD" id="cd02440">
    <property type="entry name" value="AdoMet_MTases"/>
    <property type="match status" value="1"/>
</dbReference>
<reference evidence="7" key="1">
    <citation type="journal article" date="2018" name="Nat. Microbiol.">
        <title>Leveraging single-cell genomics to expand the fungal tree of life.</title>
        <authorList>
            <person name="Ahrendt S.R."/>
            <person name="Quandt C.A."/>
            <person name="Ciobanu D."/>
            <person name="Clum A."/>
            <person name="Salamov A."/>
            <person name="Andreopoulos B."/>
            <person name="Cheng J.F."/>
            <person name="Woyke T."/>
            <person name="Pelin A."/>
            <person name="Henrissat B."/>
            <person name="Reynolds N.K."/>
            <person name="Benny G.L."/>
            <person name="Smith M.E."/>
            <person name="James T.Y."/>
            <person name="Grigoriev I.V."/>
        </authorList>
    </citation>
    <scope>NUCLEOTIDE SEQUENCE [LARGE SCALE GENOMIC DNA]</scope>
</reference>
<dbReference type="AlphaFoldDB" id="A0A4P9WKJ5"/>
<protein>
    <submittedName>
        <fullName evidence="6">Putative methyltransferase-domain-containing protein</fullName>
    </submittedName>
</protein>
<dbReference type="PANTHER" id="PTHR14614">
    <property type="entry name" value="HEPATOCELLULAR CARCINOMA-ASSOCIATED ANTIGEN"/>
    <property type="match status" value="1"/>
</dbReference>